<sequence>MFYKLLTALVLLGRCFASESIDGSRLVVHEHKEGPPRFSEASNMDHEIPADSSLVKEIERSTEELDYNTYHSAKQNFNRPTTLGKKEEGISGLSQRNKSTEDDFPCSSDINTGVIVDENKQELKGKQSLAKGTAGEIEGNSVIELDSKINPDLIWEQKKRLYKATTLFLIFYYSMLASIYYSFDFGSRIFK</sequence>
<keyword evidence="2" id="KW-0732">Signal</keyword>
<proteinExistence type="predicted"/>
<keyword evidence="1" id="KW-0812">Transmembrane</keyword>
<feature type="signal peptide" evidence="2">
    <location>
        <begin position="1"/>
        <end position="17"/>
    </location>
</feature>
<evidence type="ECO:0000256" key="2">
    <source>
        <dbReference type="SAM" id="SignalP"/>
    </source>
</evidence>
<evidence type="ECO:0000313" key="4">
    <source>
        <dbReference type="Proteomes" id="UP000325313"/>
    </source>
</evidence>
<organism evidence="3 4">
    <name type="scientific">Puccinia graminis f. sp. tritici</name>
    <dbReference type="NCBI Taxonomy" id="56615"/>
    <lineage>
        <taxon>Eukaryota</taxon>
        <taxon>Fungi</taxon>
        <taxon>Dikarya</taxon>
        <taxon>Basidiomycota</taxon>
        <taxon>Pucciniomycotina</taxon>
        <taxon>Pucciniomycetes</taxon>
        <taxon>Pucciniales</taxon>
        <taxon>Pucciniaceae</taxon>
        <taxon>Puccinia</taxon>
    </lineage>
</organism>
<protein>
    <submittedName>
        <fullName evidence="3">Uncharacterized protein</fullName>
    </submittedName>
</protein>
<comment type="caution">
    <text evidence="3">The sequence shown here is derived from an EMBL/GenBank/DDBJ whole genome shotgun (WGS) entry which is preliminary data.</text>
</comment>
<gene>
    <name evidence="3" type="ORF">PGTUg99_025489</name>
</gene>
<feature type="chain" id="PRO_5023109345" evidence="2">
    <location>
        <begin position="18"/>
        <end position="191"/>
    </location>
</feature>
<dbReference type="AlphaFoldDB" id="A0A5B0S0W1"/>
<keyword evidence="1" id="KW-0472">Membrane</keyword>
<evidence type="ECO:0000313" key="3">
    <source>
        <dbReference type="EMBL" id="KAA1130703.1"/>
    </source>
</evidence>
<name>A0A5B0S0W1_PUCGR</name>
<dbReference type="EMBL" id="VDEP01000107">
    <property type="protein sequence ID" value="KAA1130703.1"/>
    <property type="molecule type" value="Genomic_DNA"/>
</dbReference>
<feature type="transmembrane region" description="Helical" evidence="1">
    <location>
        <begin position="161"/>
        <end position="183"/>
    </location>
</feature>
<keyword evidence="1" id="KW-1133">Transmembrane helix</keyword>
<evidence type="ECO:0000256" key="1">
    <source>
        <dbReference type="SAM" id="Phobius"/>
    </source>
</evidence>
<dbReference type="Proteomes" id="UP000325313">
    <property type="component" value="Unassembled WGS sequence"/>
</dbReference>
<reference evidence="3 4" key="1">
    <citation type="submission" date="2019-05" db="EMBL/GenBank/DDBJ databases">
        <title>Emergence of the Ug99 lineage of the wheat stem rust pathogen through somatic hybridization.</title>
        <authorList>
            <person name="Li F."/>
            <person name="Upadhyaya N.M."/>
            <person name="Sperschneider J."/>
            <person name="Matny O."/>
            <person name="Nguyen-Phuc H."/>
            <person name="Mago R."/>
            <person name="Raley C."/>
            <person name="Miller M.E."/>
            <person name="Silverstein K.A.T."/>
            <person name="Henningsen E."/>
            <person name="Hirsch C.D."/>
            <person name="Visser B."/>
            <person name="Pretorius Z.A."/>
            <person name="Steffenson B.J."/>
            <person name="Schwessinger B."/>
            <person name="Dodds P.N."/>
            <person name="Figueroa M."/>
        </authorList>
    </citation>
    <scope>NUCLEOTIDE SEQUENCE [LARGE SCALE GENOMIC DNA]</scope>
    <source>
        <strain evidence="3 4">Ug99</strain>
    </source>
</reference>
<accession>A0A5B0S0W1</accession>